<dbReference type="SUPFAM" id="SSF51445">
    <property type="entry name" value="(Trans)glycosidases"/>
    <property type="match status" value="1"/>
</dbReference>
<sequence>MTTSLNLGQMFMIGFDGMTVAAGHPVVEAIVREQVGGVILFDRNVDGSGQNIQSPVQLRELTAALQGFADIPLLIGVDQEGGRVCRLKEKDGFPATVAAKRLGSEPDVTATRRQAELMAATLADHGINLNLAPVVDLDLNPDNPIISRYERSFGAEPGLVARHAAAFIEAHHARGVACCLKHFPGHGSSGGDSHLGFVDSSECWREIELDPYRRLFQAGFADAVMTAHVVQQGLDPRGLPATLSGPMVSGLLRGRLGFTGVIVSDDLQMRAITDKWSYEEAVQMAVLAGVDLLIVGNNLLRREHVVARGVRAIERLLDGNRIDEEVLRAAGQRISLLKQKIAGEVPWKKNGPMT</sequence>
<dbReference type="PANTHER" id="PTHR30480:SF13">
    <property type="entry name" value="BETA-HEXOSAMINIDASE"/>
    <property type="match status" value="1"/>
</dbReference>
<dbReference type="AlphaFoldDB" id="A0A3B0VBQ8"/>
<dbReference type="InterPro" id="IPR017853">
    <property type="entry name" value="GH"/>
</dbReference>
<dbReference type="InterPro" id="IPR050226">
    <property type="entry name" value="NagZ_Beta-hexosaminidase"/>
</dbReference>
<dbReference type="Gene3D" id="3.20.20.300">
    <property type="entry name" value="Glycoside hydrolase, family 3, N-terminal domain"/>
    <property type="match status" value="1"/>
</dbReference>
<evidence type="ECO:0000259" key="6">
    <source>
        <dbReference type="Pfam" id="PF00933"/>
    </source>
</evidence>
<organism evidence="7">
    <name type="scientific">hydrothermal vent metagenome</name>
    <dbReference type="NCBI Taxonomy" id="652676"/>
    <lineage>
        <taxon>unclassified sequences</taxon>
        <taxon>metagenomes</taxon>
        <taxon>ecological metagenomes</taxon>
    </lineage>
</organism>
<keyword evidence="4 7" id="KW-0378">Hydrolase</keyword>
<evidence type="ECO:0000256" key="3">
    <source>
        <dbReference type="ARBA" id="ARBA00012663"/>
    </source>
</evidence>
<evidence type="ECO:0000256" key="4">
    <source>
        <dbReference type="ARBA" id="ARBA00022801"/>
    </source>
</evidence>
<dbReference type="GO" id="GO:0005975">
    <property type="term" value="P:carbohydrate metabolic process"/>
    <property type="evidence" value="ECO:0007669"/>
    <property type="project" value="InterPro"/>
</dbReference>
<reference evidence="7" key="1">
    <citation type="submission" date="2018-06" db="EMBL/GenBank/DDBJ databases">
        <authorList>
            <person name="Zhirakovskaya E."/>
        </authorList>
    </citation>
    <scope>NUCLEOTIDE SEQUENCE</scope>
</reference>
<dbReference type="EC" id="3.2.1.52" evidence="3"/>
<comment type="catalytic activity">
    <reaction evidence="1">
        <text>Hydrolysis of terminal non-reducing N-acetyl-D-hexosamine residues in N-acetyl-beta-D-hexosaminides.</text>
        <dbReference type="EC" id="3.2.1.52"/>
    </reaction>
</comment>
<accession>A0A3B0VBQ8</accession>
<evidence type="ECO:0000256" key="1">
    <source>
        <dbReference type="ARBA" id="ARBA00001231"/>
    </source>
</evidence>
<dbReference type="GO" id="GO:0004563">
    <property type="term" value="F:beta-N-acetylhexosaminidase activity"/>
    <property type="evidence" value="ECO:0007669"/>
    <property type="project" value="UniProtKB-EC"/>
</dbReference>
<proteinExistence type="inferred from homology"/>
<feature type="domain" description="Glycoside hydrolase family 3 N-terminal" evidence="6">
    <location>
        <begin position="5"/>
        <end position="334"/>
    </location>
</feature>
<evidence type="ECO:0000313" key="7">
    <source>
        <dbReference type="EMBL" id="VAW41128.1"/>
    </source>
</evidence>
<dbReference type="Pfam" id="PF00933">
    <property type="entry name" value="Glyco_hydro_3"/>
    <property type="match status" value="1"/>
</dbReference>
<name>A0A3B0VBQ8_9ZZZZ</name>
<dbReference type="InterPro" id="IPR001764">
    <property type="entry name" value="Glyco_hydro_3_N"/>
</dbReference>
<evidence type="ECO:0000256" key="2">
    <source>
        <dbReference type="ARBA" id="ARBA00005336"/>
    </source>
</evidence>
<comment type="similarity">
    <text evidence="2">Belongs to the glycosyl hydrolase 3 family.</text>
</comment>
<dbReference type="PANTHER" id="PTHR30480">
    <property type="entry name" value="BETA-HEXOSAMINIDASE-RELATED"/>
    <property type="match status" value="1"/>
</dbReference>
<dbReference type="InterPro" id="IPR036962">
    <property type="entry name" value="Glyco_hydro_3_N_sf"/>
</dbReference>
<evidence type="ECO:0000256" key="5">
    <source>
        <dbReference type="ARBA" id="ARBA00023295"/>
    </source>
</evidence>
<keyword evidence="5" id="KW-0326">Glycosidase</keyword>
<protein>
    <recommendedName>
        <fullName evidence="3">beta-N-acetylhexosaminidase</fullName>
        <ecNumber evidence="3">3.2.1.52</ecNumber>
    </recommendedName>
</protein>
<dbReference type="EMBL" id="UOEY01000118">
    <property type="protein sequence ID" value="VAW41128.1"/>
    <property type="molecule type" value="Genomic_DNA"/>
</dbReference>
<dbReference type="GO" id="GO:0009254">
    <property type="term" value="P:peptidoglycan turnover"/>
    <property type="evidence" value="ECO:0007669"/>
    <property type="project" value="TreeGrafter"/>
</dbReference>
<gene>
    <name evidence="7" type="ORF">MNBD_DELTA04-952</name>
</gene>